<evidence type="ECO:0000313" key="6">
    <source>
        <dbReference type="EMBL" id="KAH3727053.1"/>
    </source>
</evidence>
<dbReference type="Pfam" id="PF00008">
    <property type="entry name" value="EGF"/>
    <property type="match status" value="1"/>
</dbReference>
<feature type="signal peptide" evidence="4">
    <location>
        <begin position="1"/>
        <end position="17"/>
    </location>
</feature>
<keyword evidence="4" id="KW-0732">Signal</keyword>
<keyword evidence="3" id="KW-1133">Transmembrane helix</keyword>
<name>A0A9D4CKI6_DREPO</name>
<dbReference type="PROSITE" id="PS00022">
    <property type="entry name" value="EGF_1"/>
    <property type="match status" value="1"/>
</dbReference>
<evidence type="ECO:0000256" key="4">
    <source>
        <dbReference type="SAM" id="SignalP"/>
    </source>
</evidence>
<dbReference type="PROSITE" id="PS50026">
    <property type="entry name" value="EGF_3"/>
    <property type="match status" value="1"/>
</dbReference>
<keyword evidence="1" id="KW-1015">Disulfide bond</keyword>
<dbReference type="PROSITE" id="PS01186">
    <property type="entry name" value="EGF_2"/>
    <property type="match status" value="1"/>
</dbReference>
<evidence type="ECO:0000313" key="7">
    <source>
        <dbReference type="Proteomes" id="UP000828390"/>
    </source>
</evidence>
<dbReference type="Gene3D" id="2.10.25.10">
    <property type="entry name" value="Laminin"/>
    <property type="match status" value="1"/>
</dbReference>
<feature type="disulfide bond" evidence="1">
    <location>
        <begin position="102"/>
        <end position="112"/>
    </location>
</feature>
<dbReference type="AlphaFoldDB" id="A0A9D4CKI6"/>
<dbReference type="OrthoDB" id="6143933at2759"/>
<dbReference type="EMBL" id="JAIWYP010000012">
    <property type="protein sequence ID" value="KAH3727053.1"/>
    <property type="molecule type" value="Genomic_DNA"/>
</dbReference>
<feature type="transmembrane region" description="Helical" evidence="3">
    <location>
        <begin position="141"/>
        <end position="166"/>
    </location>
</feature>
<dbReference type="InterPro" id="IPR000742">
    <property type="entry name" value="EGF"/>
</dbReference>
<feature type="chain" id="PRO_5038542051" description="EGF-like domain-containing protein" evidence="4">
    <location>
        <begin position="18"/>
        <end position="227"/>
    </location>
</feature>
<feature type="region of interest" description="Disordered" evidence="2">
    <location>
        <begin position="191"/>
        <end position="227"/>
    </location>
</feature>
<protein>
    <recommendedName>
        <fullName evidence="5">EGF-like domain-containing protein</fullName>
    </recommendedName>
</protein>
<comment type="caution">
    <text evidence="6">The sequence shown here is derived from an EMBL/GenBank/DDBJ whole genome shotgun (WGS) entry which is preliminary data.</text>
</comment>
<evidence type="ECO:0000256" key="3">
    <source>
        <dbReference type="SAM" id="Phobius"/>
    </source>
</evidence>
<sequence length="227" mass="25581">MASFLCYIYSIFIFVRASSSLTGHVCSRLRAETYQTTYDRAFICPERYTTACGQLDWRRCTKYRVSTCYSPTEKYALRYTAVEECCIGWRDAGDGDCSVPVCEGRCENGGHCVASGTIPECSCPEGYNGDRCQNDISPWKWSHLTVGALVVVIALVAISLLVFFYCQRRKRNTNHSVDRITLKELDREHKKRLIDAEPEDEQTSASLSGKVSVPETPREPSAPLEED</sequence>
<gene>
    <name evidence="6" type="ORF">DPMN_052979</name>
</gene>
<evidence type="ECO:0000256" key="2">
    <source>
        <dbReference type="SAM" id="MobiDB-lite"/>
    </source>
</evidence>
<dbReference type="SUPFAM" id="SSF57196">
    <property type="entry name" value="EGF/Laminin"/>
    <property type="match status" value="1"/>
</dbReference>
<evidence type="ECO:0000259" key="5">
    <source>
        <dbReference type="PROSITE" id="PS50026"/>
    </source>
</evidence>
<feature type="disulfide bond" evidence="1">
    <location>
        <begin position="123"/>
        <end position="132"/>
    </location>
</feature>
<accession>A0A9D4CKI6</accession>
<keyword evidence="7" id="KW-1185">Reference proteome</keyword>
<reference evidence="6" key="1">
    <citation type="journal article" date="2019" name="bioRxiv">
        <title>The Genome of the Zebra Mussel, Dreissena polymorpha: A Resource for Invasive Species Research.</title>
        <authorList>
            <person name="McCartney M.A."/>
            <person name="Auch B."/>
            <person name="Kono T."/>
            <person name="Mallez S."/>
            <person name="Zhang Y."/>
            <person name="Obille A."/>
            <person name="Becker A."/>
            <person name="Abrahante J.E."/>
            <person name="Garbe J."/>
            <person name="Badalamenti J.P."/>
            <person name="Herman A."/>
            <person name="Mangelson H."/>
            <person name="Liachko I."/>
            <person name="Sullivan S."/>
            <person name="Sone E.D."/>
            <person name="Koren S."/>
            <person name="Silverstein K.A.T."/>
            <person name="Beckman K.B."/>
            <person name="Gohl D.M."/>
        </authorList>
    </citation>
    <scope>NUCLEOTIDE SEQUENCE</scope>
    <source>
        <strain evidence="6">Duluth1</strain>
        <tissue evidence="6">Whole animal</tissue>
    </source>
</reference>
<evidence type="ECO:0000256" key="1">
    <source>
        <dbReference type="PROSITE-ProRule" id="PRU00076"/>
    </source>
</evidence>
<dbReference type="Proteomes" id="UP000828390">
    <property type="component" value="Unassembled WGS sequence"/>
</dbReference>
<keyword evidence="1" id="KW-0245">EGF-like domain</keyword>
<reference evidence="6" key="2">
    <citation type="submission" date="2020-11" db="EMBL/GenBank/DDBJ databases">
        <authorList>
            <person name="McCartney M.A."/>
            <person name="Auch B."/>
            <person name="Kono T."/>
            <person name="Mallez S."/>
            <person name="Becker A."/>
            <person name="Gohl D.M."/>
            <person name="Silverstein K.A.T."/>
            <person name="Koren S."/>
            <person name="Bechman K.B."/>
            <person name="Herman A."/>
            <person name="Abrahante J.E."/>
            <person name="Garbe J."/>
        </authorList>
    </citation>
    <scope>NUCLEOTIDE SEQUENCE</scope>
    <source>
        <strain evidence="6">Duluth1</strain>
        <tissue evidence="6">Whole animal</tissue>
    </source>
</reference>
<feature type="domain" description="EGF-like" evidence="5">
    <location>
        <begin position="98"/>
        <end position="133"/>
    </location>
</feature>
<comment type="caution">
    <text evidence="1">Lacks conserved residue(s) required for the propagation of feature annotation.</text>
</comment>
<keyword evidence="3" id="KW-0472">Membrane</keyword>
<proteinExistence type="predicted"/>
<keyword evidence="3" id="KW-0812">Transmembrane</keyword>
<organism evidence="6 7">
    <name type="scientific">Dreissena polymorpha</name>
    <name type="common">Zebra mussel</name>
    <name type="synonym">Mytilus polymorpha</name>
    <dbReference type="NCBI Taxonomy" id="45954"/>
    <lineage>
        <taxon>Eukaryota</taxon>
        <taxon>Metazoa</taxon>
        <taxon>Spiralia</taxon>
        <taxon>Lophotrochozoa</taxon>
        <taxon>Mollusca</taxon>
        <taxon>Bivalvia</taxon>
        <taxon>Autobranchia</taxon>
        <taxon>Heteroconchia</taxon>
        <taxon>Euheterodonta</taxon>
        <taxon>Imparidentia</taxon>
        <taxon>Neoheterodontei</taxon>
        <taxon>Myida</taxon>
        <taxon>Dreissenoidea</taxon>
        <taxon>Dreissenidae</taxon>
        <taxon>Dreissena</taxon>
    </lineage>
</organism>